<evidence type="ECO:0000313" key="2">
    <source>
        <dbReference type="Proteomes" id="UP001177670"/>
    </source>
</evidence>
<protein>
    <submittedName>
        <fullName evidence="1">Uncharacterized protein</fullName>
    </submittedName>
</protein>
<comment type="caution">
    <text evidence="1">The sequence shown here is derived from an EMBL/GenBank/DDBJ whole genome shotgun (WGS) entry which is preliminary data.</text>
</comment>
<reference evidence="1" key="1">
    <citation type="submission" date="2021-10" db="EMBL/GenBank/DDBJ databases">
        <title>Melipona bicolor Genome sequencing and assembly.</title>
        <authorList>
            <person name="Araujo N.S."/>
            <person name="Arias M.C."/>
        </authorList>
    </citation>
    <scope>NUCLEOTIDE SEQUENCE</scope>
    <source>
        <strain evidence="1">USP_2M_L1-L4_2017</strain>
        <tissue evidence="1">Whole body</tissue>
    </source>
</reference>
<sequence length="138" mass="15663">MDKSVIVIIGTPCTEGASRAPLSQRVKVVARRREERVPRGFEGTAKENRKTRYWYVVAIASAPQDDELVVGAMAMETVALLPLSSFVDESRLRRYNCGLRSETRGNLRERNLFPSTVYWRVRRLPSVRPMNEPSDAPV</sequence>
<evidence type="ECO:0000313" key="1">
    <source>
        <dbReference type="EMBL" id="KAK1130387.1"/>
    </source>
</evidence>
<dbReference type="EMBL" id="JAHYIQ010000007">
    <property type="protein sequence ID" value="KAK1130387.1"/>
    <property type="molecule type" value="Genomic_DNA"/>
</dbReference>
<dbReference type="Proteomes" id="UP001177670">
    <property type="component" value="Unassembled WGS sequence"/>
</dbReference>
<dbReference type="AlphaFoldDB" id="A0AA40KS04"/>
<accession>A0AA40KS04</accession>
<proteinExistence type="predicted"/>
<gene>
    <name evidence="1" type="ORF">K0M31_018519</name>
</gene>
<keyword evidence="2" id="KW-1185">Reference proteome</keyword>
<organism evidence="1 2">
    <name type="scientific">Melipona bicolor</name>
    <dbReference type="NCBI Taxonomy" id="60889"/>
    <lineage>
        <taxon>Eukaryota</taxon>
        <taxon>Metazoa</taxon>
        <taxon>Ecdysozoa</taxon>
        <taxon>Arthropoda</taxon>
        <taxon>Hexapoda</taxon>
        <taxon>Insecta</taxon>
        <taxon>Pterygota</taxon>
        <taxon>Neoptera</taxon>
        <taxon>Endopterygota</taxon>
        <taxon>Hymenoptera</taxon>
        <taxon>Apocrita</taxon>
        <taxon>Aculeata</taxon>
        <taxon>Apoidea</taxon>
        <taxon>Anthophila</taxon>
        <taxon>Apidae</taxon>
        <taxon>Melipona</taxon>
    </lineage>
</organism>
<name>A0AA40KS04_9HYME</name>